<dbReference type="Proteomes" id="UP000176917">
    <property type="component" value="Unassembled WGS sequence"/>
</dbReference>
<sequence>MEKEDPKETVQKHLGSKGAEIFEKILLQEPQKVDAIVFLQGDQLDRAPESASLFQQGFAPRILISGNNKLVGPNTRPEENDFELGLLKEYLVEHGVPEAAILIDDQSFNSLGQATNIVKITKEKGWQTLLVVVSAYHALRSFLTLLKQMKDQAWSGKIVMHAVQFPWDTIPSGRAKSAREMLTLEMEKIKKYAKDVASIEEGLEYFKIL</sequence>
<dbReference type="InterPro" id="IPR014729">
    <property type="entry name" value="Rossmann-like_a/b/a_fold"/>
</dbReference>
<name>A0A1G2RMH9_9BACT</name>
<organism evidence="2 3">
    <name type="scientific">Candidatus Wildermuthbacteria bacterium RIFCSPLOWO2_01_FULL_48_16</name>
    <dbReference type="NCBI Taxonomy" id="1802461"/>
    <lineage>
        <taxon>Bacteria</taxon>
        <taxon>Candidatus Wildermuthiibacteriota</taxon>
    </lineage>
</organism>
<dbReference type="CDD" id="cd06259">
    <property type="entry name" value="YdcF-like"/>
    <property type="match status" value="1"/>
</dbReference>
<gene>
    <name evidence="2" type="ORF">A3B24_00100</name>
</gene>
<proteinExistence type="predicted"/>
<reference evidence="2 3" key="1">
    <citation type="journal article" date="2016" name="Nat. Commun.">
        <title>Thousands of microbial genomes shed light on interconnected biogeochemical processes in an aquifer system.</title>
        <authorList>
            <person name="Anantharaman K."/>
            <person name="Brown C.T."/>
            <person name="Hug L.A."/>
            <person name="Sharon I."/>
            <person name="Castelle C.J."/>
            <person name="Probst A.J."/>
            <person name="Thomas B.C."/>
            <person name="Singh A."/>
            <person name="Wilkins M.J."/>
            <person name="Karaoz U."/>
            <person name="Brodie E.L."/>
            <person name="Williams K.H."/>
            <person name="Hubbard S.S."/>
            <person name="Banfield J.F."/>
        </authorList>
    </citation>
    <scope>NUCLEOTIDE SEQUENCE [LARGE SCALE GENOMIC DNA]</scope>
</reference>
<protein>
    <recommendedName>
        <fullName evidence="1">DUF218 domain-containing protein</fullName>
    </recommendedName>
</protein>
<comment type="caution">
    <text evidence="2">The sequence shown here is derived from an EMBL/GenBank/DDBJ whole genome shotgun (WGS) entry which is preliminary data.</text>
</comment>
<dbReference type="EMBL" id="MHUG01000010">
    <property type="protein sequence ID" value="OHA73579.1"/>
    <property type="molecule type" value="Genomic_DNA"/>
</dbReference>
<evidence type="ECO:0000313" key="2">
    <source>
        <dbReference type="EMBL" id="OHA73579.1"/>
    </source>
</evidence>
<dbReference type="GO" id="GO:0005886">
    <property type="term" value="C:plasma membrane"/>
    <property type="evidence" value="ECO:0007669"/>
    <property type="project" value="TreeGrafter"/>
</dbReference>
<evidence type="ECO:0000313" key="3">
    <source>
        <dbReference type="Proteomes" id="UP000176917"/>
    </source>
</evidence>
<dbReference type="InterPro" id="IPR003848">
    <property type="entry name" value="DUF218"/>
</dbReference>
<dbReference type="InterPro" id="IPR051599">
    <property type="entry name" value="Cell_Envelope_Assoc"/>
</dbReference>
<dbReference type="Pfam" id="PF02698">
    <property type="entry name" value="DUF218"/>
    <property type="match status" value="1"/>
</dbReference>
<dbReference type="PANTHER" id="PTHR30336:SF20">
    <property type="entry name" value="DUF218 DOMAIN-CONTAINING PROTEIN"/>
    <property type="match status" value="1"/>
</dbReference>
<dbReference type="AlphaFoldDB" id="A0A1G2RMH9"/>
<feature type="domain" description="DUF218" evidence="1">
    <location>
        <begin position="34"/>
        <end position="181"/>
    </location>
</feature>
<accession>A0A1G2RMH9</accession>
<dbReference type="STRING" id="1802461.A3B24_00100"/>
<dbReference type="Gene3D" id="3.40.50.620">
    <property type="entry name" value="HUPs"/>
    <property type="match status" value="1"/>
</dbReference>
<evidence type="ECO:0000259" key="1">
    <source>
        <dbReference type="Pfam" id="PF02698"/>
    </source>
</evidence>
<dbReference type="PANTHER" id="PTHR30336">
    <property type="entry name" value="INNER MEMBRANE PROTEIN, PROBABLE PERMEASE"/>
    <property type="match status" value="1"/>
</dbReference>